<comment type="caution">
    <text evidence="1">The sequence shown here is derived from an EMBL/GenBank/DDBJ whole genome shotgun (WGS) entry which is preliminary data.</text>
</comment>
<proteinExistence type="predicted"/>
<dbReference type="Proteomes" id="UP000619260">
    <property type="component" value="Unassembled WGS sequence"/>
</dbReference>
<reference evidence="1" key="1">
    <citation type="submission" date="2021-01" db="EMBL/GenBank/DDBJ databases">
        <title>Whole genome shotgun sequence of Virgisporangium aliadipatigenens NBRC 105644.</title>
        <authorList>
            <person name="Komaki H."/>
            <person name="Tamura T."/>
        </authorList>
    </citation>
    <scope>NUCLEOTIDE SEQUENCE</scope>
    <source>
        <strain evidence="1">NBRC 105644</strain>
    </source>
</reference>
<evidence type="ECO:0000313" key="2">
    <source>
        <dbReference type="Proteomes" id="UP000619260"/>
    </source>
</evidence>
<gene>
    <name evidence="1" type="ORF">Val02_77590</name>
</gene>
<dbReference type="EMBL" id="BOPF01000040">
    <property type="protein sequence ID" value="GIJ50873.1"/>
    <property type="molecule type" value="Genomic_DNA"/>
</dbReference>
<protein>
    <submittedName>
        <fullName evidence="1">Uncharacterized protein</fullName>
    </submittedName>
</protein>
<sequence length="290" mass="31694">MPTSRPAQTPSGMQIIPSSAVCGHRYQPGRAVVGASCGCGTYAVGVCAECGRGVCGDHSHAGDVRTCTDCDTVERERVLREAERFRTESHDRVIAALTEVPDPLERLLRVAWYLVRATALSERTGASDEDLHVVVPELDGGTWETTEVADWFLDRAAEQGLEPPDRLSLGVKRFSWTRALAGHAGSYYEPGPSRPAWRLPGASTHERVDDQLRTHRLDAYVLPDAQVVAPAGGGHHVTRHGWEYEWFITSVEPTELTLEGLGALADLLGYSVDQPEVPELAHLRIQRSAV</sequence>
<evidence type="ECO:0000313" key="1">
    <source>
        <dbReference type="EMBL" id="GIJ50873.1"/>
    </source>
</evidence>
<name>A0A8J3YWA7_9ACTN</name>
<accession>A0A8J3YWA7</accession>
<keyword evidence="2" id="KW-1185">Reference proteome</keyword>
<organism evidence="1 2">
    <name type="scientific">Virgisporangium aliadipatigenens</name>
    <dbReference type="NCBI Taxonomy" id="741659"/>
    <lineage>
        <taxon>Bacteria</taxon>
        <taxon>Bacillati</taxon>
        <taxon>Actinomycetota</taxon>
        <taxon>Actinomycetes</taxon>
        <taxon>Micromonosporales</taxon>
        <taxon>Micromonosporaceae</taxon>
        <taxon>Virgisporangium</taxon>
    </lineage>
</organism>
<dbReference type="AlphaFoldDB" id="A0A8J3YWA7"/>